<dbReference type="InParanoid" id="A0A2K2CH07"/>
<dbReference type="ExpressionAtlas" id="A0A2K2CH07">
    <property type="expression patterns" value="baseline"/>
</dbReference>
<dbReference type="AlphaFoldDB" id="A0A2K2CH07"/>
<dbReference type="EMBL" id="CM000884">
    <property type="protein sequence ID" value="PNT61301.1"/>
    <property type="molecule type" value="Genomic_DNA"/>
</dbReference>
<reference evidence="3" key="3">
    <citation type="submission" date="2018-08" db="UniProtKB">
        <authorList>
            <consortium name="EnsemblPlants"/>
        </authorList>
    </citation>
    <scope>IDENTIFICATION</scope>
    <source>
        <strain evidence="3">cv. Bd21</strain>
    </source>
</reference>
<gene>
    <name evidence="2" type="ORF">BRADI_5g13416v3</name>
</gene>
<feature type="transmembrane region" description="Helical" evidence="1">
    <location>
        <begin position="115"/>
        <end position="138"/>
    </location>
</feature>
<feature type="transmembrane region" description="Helical" evidence="1">
    <location>
        <begin position="72"/>
        <end position="94"/>
    </location>
</feature>
<reference evidence="2 3" key="1">
    <citation type="journal article" date="2010" name="Nature">
        <title>Genome sequencing and analysis of the model grass Brachypodium distachyon.</title>
        <authorList>
            <consortium name="International Brachypodium Initiative"/>
        </authorList>
    </citation>
    <scope>NUCLEOTIDE SEQUENCE [LARGE SCALE GENOMIC DNA]</scope>
    <source>
        <strain evidence="2 3">Bd21</strain>
    </source>
</reference>
<feature type="transmembrane region" description="Helical" evidence="1">
    <location>
        <begin position="46"/>
        <end position="66"/>
    </location>
</feature>
<feature type="transmembrane region" description="Helical" evidence="1">
    <location>
        <begin position="150"/>
        <end position="169"/>
    </location>
</feature>
<evidence type="ECO:0000313" key="4">
    <source>
        <dbReference type="Proteomes" id="UP000008810"/>
    </source>
</evidence>
<keyword evidence="1" id="KW-1133">Transmembrane helix</keyword>
<dbReference type="Gramene" id="PNT61301">
    <property type="protein sequence ID" value="PNT61301"/>
    <property type="gene ID" value="BRADI_5g13416v3"/>
</dbReference>
<protein>
    <submittedName>
        <fullName evidence="2 3">Uncharacterized protein</fullName>
    </submittedName>
</protein>
<reference evidence="2" key="2">
    <citation type="submission" date="2017-06" db="EMBL/GenBank/DDBJ databases">
        <title>WGS assembly of Brachypodium distachyon.</title>
        <authorList>
            <consortium name="The International Brachypodium Initiative"/>
            <person name="Lucas S."/>
            <person name="Harmon-Smith M."/>
            <person name="Lail K."/>
            <person name="Tice H."/>
            <person name="Grimwood J."/>
            <person name="Bruce D."/>
            <person name="Barry K."/>
            <person name="Shu S."/>
            <person name="Lindquist E."/>
            <person name="Wang M."/>
            <person name="Pitluck S."/>
            <person name="Vogel J.P."/>
            <person name="Garvin D.F."/>
            <person name="Mockler T.C."/>
            <person name="Schmutz J."/>
            <person name="Rokhsar D."/>
            <person name="Bevan M.W."/>
        </authorList>
    </citation>
    <scope>NUCLEOTIDE SEQUENCE</scope>
    <source>
        <strain evidence="2">Bd21</strain>
    </source>
</reference>
<keyword evidence="1" id="KW-0812">Transmembrane</keyword>
<dbReference type="EnsemblPlants" id="PNT61301">
    <property type="protein sequence ID" value="PNT61301"/>
    <property type="gene ID" value="BRADI_5g13416v3"/>
</dbReference>
<feature type="non-terminal residue" evidence="2">
    <location>
        <position position="1"/>
    </location>
</feature>
<sequence>KFCQYNSQATESITGTPKWKRTRSLMKRLQTLRLEHRPAANQDHKLASRLVITATTGLAFAMDLAARGEHAALAVFAAWFVALCAWSSLSAWCVARRNRNRRHDQEQEGGGAWAAAAPVLLWSLAMALVLAMTSWAWASLTAPRPAGPTMGLLVGGLCFAAIVPLRFRVSVTLVVTMGKASRPDDAFLFL</sequence>
<proteinExistence type="predicted"/>
<accession>A0A2K2CH07</accession>
<dbReference type="Proteomes" id="UP000008810">
    <property type="component" value="Chromosome 5"/>
</dbReference>
<evidence type="ECO:0000313" key="2">
    <source>
        <dbReference type="EMBL" id="PNT61301.1"/>
    </source>
</evidence>
<name>A0A2K2CH07_BRADI</name>
<evidence type="ECO:0000256" key="1">
    <source>
        <dbReference type="SAM" id="Phobius"/>
    </source>
</evidence>
<keyword evidence="4" id="KW-1185">Reference proteome</keyword>
<keyword evidence="1" id="KW-0472">Membrane</keyword>
<organism evidence="2">
    <name type="scientific">Brachypodium distachyon</name>
    <name type="common">Purple false brome</name>
    <name type="synonym">Trachynia distachya</name>
    <dbReference type="NCBI Taxonomy" id="15368"/>
    <lineage>
        <taxon>Eukaryota</taxon>
        <taxon>Viridiplantae</taxon>
        <taxon>Streptophyta</taxon>
        <taxon>Embryophyta</taxon>
        <taxon>Tracheophyta</taxon>
        <taxon>Spermatophyta</taxon>
        <taxon>Magnoliopsida</taxon>
        <taxon>Liliopsida</taxon>
        <taxon>Poales</taxon>
        <taxon>Poaceae</taxon>
        <taxon>BOP clade</taxon>
        <taxon>Pooideae</taxon>
        <taxon>Stipodae</taxon>
        <taxon>Brachypodieae</taxon>
        <taxon>Brachypodium</taxon>
    </lineage>
</organism>
<evidence type="ECO:0000313" key="3">
    <source>
        <dbReference type="EnsemblPlants" id="PNT61301"/>
    </source>
</evidence>